<reference evidence="1 2" key="1">
    <citation type="submission" date="2015-10" db="EMBL/GenBank/DDBJ databases">
        <title>Chryseobacterium aquaticum genome.</title>
        <authorList>
            <person name="Newman J.D."/>
            <person name="Ferguson M.B."/>
            <person name="Miller J.R."/>
        </authorList>
    </citation>
    <scope>NUCLEOTIDE SEQUENCE [LARGE SCALE GENOMIC DNA]</scope>
    <source>
        <strain evidence="1 2">KCTC 12483</strain>
    </source>
</reference>
<evidence type="ECO:0000313" key="2">
    <source>
        <dbReference type="Proteomes" id="UP000051682"/>
    </source>
</evidence>
<sequence>MNKLFLILSLLAVQLFFSQEVIDLKVENNKKTDTPLDLSKKQVELYNGRFSQFIMALKSSDRKKMESLLSENAKKQVTEAVYKKLSSDINSNKKMEIIRTGYKPLINGNNYPMIQYKYADDKSEDPKEVITAVFENDGKILGIKPFKKTK</sequence>
<proteinExistence type="predicted"/>
<keyword evidence="1" id="KW-0413">Isomerase</keyword>
<dbReference type="GO" id="GO:0016853">
    <property type="term" value="F:isomerase activity"/>
    <property type="evidence" value="ECO:0007669"/>
    <property type="project" value="UniProtKB-KW"/>
</dbReference>
<keyword evidence="2" id="KW-1185">Reference proteome</keyword>
<dbReference type="RefSeq" id="WP_056014475.1">
    <property type="nucleotide sequence ID" value="NZ_LLYZ01000005.1"/>
</dbReference>
<dbReference type="OrthoDB" id="1273271at2"/>
<evidence type="ECO:0000313" key="1">
    <source>
        <dbReference type="EMBL" id="KQK25711.1"/>
    </source>
</evidence>
<accession>A0A0Q3HSS2</accession>
<gene>
    <name evidence="1" type="ORF">AR438_08925</name>
</gene>
<dbReference type="AlphaFoldDB" id="A0A0Q3HSS2"/>
<comment type="caution">
    <text evidence="1">The sequence shown here is derived from an EMBL/GenBank/DDBJ whole genome shotgun (WGS) entry which is preliminary data.</text>
</comment>
<protein>
    <submittedName>
        <fullName evidence="1">Peptidylprolyl isomerase</fullName>
    </submittedName>
</protein>
<organism evidence="1 2">
    <name type="scientific">Chryseobacterium aquaticum</name>
    <dbReference type="NCBI Taxonomy" id="452084"/>
    <lineage>
        <taxon>Bacteria</taxon>
        <taxon>Pseudomonadati</taxon>
        <taxon>Bacteroidota</taxon>
        <taxon>Flavobacteriia</taxon>
        <taxon>Flavobacteriales</taxon>
        <taxon>Weeksellaceae</taxon>
        <taxon>Chryseobacterium group</taxon>
        <taxon>Chryseobacterium</taxon>
    </lineage>
</organism>
<name>A0A0Q3HSS2_9FLAO</name>
<dbReference type="EMBL" id="LLYZ01000005">
    <property type="protein sequence ID" value="KQK25711.1"/>
    <property type="molecule type" value="Genomic_DNA"/>
</dbReference>
<dbReference type="Proteomes" id="UP000051682">
    <property type="component" value="Unassembled WGS sequence"/>
</dbReference>
<dbReference type="STRING" id="452084.AR438_08925"/>